<dbReference type="AlphaFoldDB" id="A0ABD3Q4T6"/>
<sequence length="172" mass="20301">MNYNSTYLLKSAGQAKSLICDWFQSAATGEVSKLEKYTNGSGRPLQIAQDTLTFRTEQAVKLDNSIGTRQEESHDNSAGTQAWDQNWMHNYNDIHNAKENDIPFTEFQKNWMRRQRYEQSIGDLKTNRRELLESIRFFFQMNHPYFEDRWMNVYNSVRTSKEVRFTTSEVFG</sequence>
<keyword evidence="2" id="KW-1185">Reference proteome</keyword>
<comment type="caution">
    <text evidence="1">The sequence shown here is derived from an EMBL/GenBank/DDBJ whole genome shotgun (WGS) entry which is preliminary data.</text>
</comment>
<protein>
    <submittedName>
        <fullName evidence="1">Uncharacterized protein</fullName>
    </submittedName>
</protein>
<dbReference type="EMBL" id="JALLPJ020000400">
    <property type="protein sequence ID" value="KAL3793260.1"/>
    <property type="molecule type" value="Genomic_DNA"/>
</dbReference>
<gene>
    <name evidence="1" type="ORF">ACHAWO_011454</name>
</gene>
<accession>A0ABD3Q4T6</accession>
<organism evidence="1 2">
    <name type="scientific">Cyclotella atomus</name>
    <dbReference type="NCBI Taxonomy" id="382360"/>
    <lineage>
        <taxon>Eukaryota</taxon>
        <taxon>Sar</taxon>
        <taxon>Stramenopiles</taxon>
        <taxon>Ochrophyta</taxon>
        <taxon>Bacillariophyta</taxon>
        <taxon>Coscinodiscophyceae</taxon>
        <taxon>Thalassiosirophycidae</taxon>
        <taxon>Stephanodiscales</taxon>
        <taxon>Stephanodiscaceae</taxon>
        <taxon>Cyclotella</taxon>
    </lineage>
</organism>
<reference evidence="1 2" key="1">
    <citation type="submission" date="2024-10" db="EMBL/GenBank/DDBJ databases">
        <title>Updated reference genomes for cyclostephanoid diatoms.</title>
        <authorList>
            <person name="Roberts W.R."/>
            <person name="Alverson A.J."/>
        </authorList>
    </citation>
    <scope>NUCLEOTIDE SEQUENCE [LARGE SCALE GENOMIC DNA]</scope>
    <source>
        <strain evidence="1 2">AJA010-31</strain>
    </source>
</reference>
<proteinExistence type="predicted"/>
<dbReference type="Proteomes" id="UP001530400">
    <property type="component" value="Unassembled WGS sequence"/>
</dbReference>
<evidence type="ECO:0000313" key="2">
    <source>
        <dbReference type="Proteomes" id="UP001530400"/>
    </source>
</evidence>
<name>A0ABD3Q4T6_9STRA</name>
<evidence type="ECO:0000313" key="1">
    <source>
        <dbReference type="EMBL" id="KAL3793260.1"/>
    </source>
</evidence>